<evidence type="ECO:0000259" key="1">
    <source>
        <dbReference type="Pfam" id="PF13411"/>
    </source>
</evidence>
<dbReference type="CDD" id="cd00592">
    <property type="entry name" value="HTH_MerR-like"/>
    <property type="match status" value="1"/>
</dbReference>
<evidence type="ECO:0000313" key="2">
    <source>
        <dbReference type="EMBL" id="PIR88824.1"/>
    </source>
</evidence>
<gene>
    <name evidence="2" type="ORF">COU09_00130</name>
</gene>
<dbReference type="InterPro" id="IPR009061">
    <property type="entry name" value="DNA-bd_dom_put_sf"/>
</dbReference>
<dbReference type="InterPro" id="IPR000551">
    <property type="entry name" value="MerR-type_HTH_dom"/>
</dbReference>
<evidence type="ECO:0000313" key="3">
    <source>
        <dbReference type="Proteomes" id="UP000229615"/>
    </source>
</evidence>
<dbReference type="SUPFAM" id="SSF46955">
    <property type="entry name" value="Putative DNA-binding domain"/>
    <property type="match status" value="1"/>
</dbReference>
<dbReference type="GO" id="GO:0003677">
    <property type="term" value="F:DNA binding"/>
    <property type="evidence" value="ECO:0007669"/>
    <property type="project" value="InterPro"/>
</dbReference>
<dbReference type="EMBL" id="PFBB01000002">
    <property type="protein sequence ID" value="PIR88824.1"/>
    <property type="molecule type" value="Genomic_DNA"/>
</dbReference>
<reference evidence="3" key="1">
    <citation type="submission" date="2017-09" db="EMBL/GenBank/DDBJ databases">
        <title>Depth-based differentiation of microbial function through sediment-hosted aquifers and enrichment of novel symbionts in the deep terrestrial subsurface.</title>
        <authorList>
            <person name="Probst A.J."/>
            <person name="Ladd B."/>
            <person name="Jarett J.K."/>
            <person name="Geller-Mcgrath D.E."/>
            <person name="Sieber C.M.K."/>
            <person name="Emerson J.B."/>
            <person name="Anantharaman K."/>
            <person name="Thomas B.C."/>
            <person name="Malmstrom R."/>
            <person name="Stieglmeier M."/>
            <person name="Klingl A."/>
            <person name="Woyke T."/>
            <person name="Ryan C.M."/>
            <person name="Banfield J.F."/>
        </authorList>
    </citation>
    <scope>NUCLEOTIDE SEQUENCE [LARGE SCALE GENOMIC DNA]</scope>
</reference>
<protein>
    <recommendedName>
        <fullName evidence="1">HTH merR-type domain-containing protein</fullName>
    </recommendedName>
</protein>
<dbReference type="Pfam" id="PF13411">
    <property type="entry name" value="MerR_1"/>
    <property type="match status" value="1"/>
</dbReference>
<feature type="domain" description="HTH merR-type" evidence="1">
    <location>
        <begin position="49"/>
        <end position="117"/>
    </location>
</feature>
<accession>A0A2H0UQZ6</accession>
<name>A0A2H0UQZ6_9BACT</name>
<dbReference type="Proteomes" id="UP000229615">
    <property type="component" value="Unassembled WGS sequence"/>
</dbReference>
<proteinExistence type="predicted"/>
<organism evidence="2 3">
    <name type="scientific">Candidatus Harrisonbacteria bacterium CG10_big_fil_rev_8_21_14_0_10_44_23</name>
    <dbReference type="NCBI Taxonomy" id="1974585"/>
    <lineage>
        <taxon>Bacteria</taxon>
        <taxon>Candidatus Harrisoniibacteriota</taxon>
    </lineage>
</organism>
<sequence>MSQKDDHIDKAYELLRESSFYSPFTFPDFQMGDEYMALREKLRERKYTAKDTGVTSRSLNNWEASKLIPEGALAKKDKDKQYSWRTFSLVEVAWIKIVNRLRNFGFPLEEIRDVMQQVVHWNEEFSYYPLLEYCVAQSLFSPKETYLQVFSNRDAYLKSAGEMEMDKILGKGNDMLLISIKSVLAEMGLSLPTLEAKLELSREEVEMLNDIRKGKINEIRVIVEDGKLTQIETTKTNIKPLSDKQLRDEVEQGEMYGNVVTQYEKGQKRSHKITNKRRFDKS</sequence>
<comment type="caution">
    <text evidence="2">The sequence shown here is derived from an EMBL/GenBank/DDBJ whole genome shotgun (WGS) entry which is preliminary data.</text>
</comment>
<dbReference type="Gene3D" id="1.10.1660.10">
    <property type="match status" value="1"/>
</dbReference>
<dbReference type="GO" id="GO:0006355">
    <property type="term" value="P:regulation of DNA-templated transcription"/>
    <property type="evidence" value="ECO:0007669"/>
    <property type="project" value="InterPro"/>
</dbReference>
<dbReference type="AlphaFoldDB" id="A0A2H0UQZ6"/>